<keyword evidence="7" id="KW-1185">Reference proteome</keyword>
<gene>
    <name evidence="6" type="ORF">JAN5088_03645</name>
</gene>
<dbReference type="EMBL" id="CXPG01000027">
    <property type="protein sequence ID" value="CTQ34849.1"/>
    <property type="molecule type" value="Genomic_DNA"/>
</dbReference>
<evidence type="ECO:0000313" key="7">
    <source>
        <dbReference type="Proteomes" id="UP000048908"/>
    </source>
</evidence>
<protein>
    <submittedName>
        <fullName evidence="6">Type IV secretory pathway, VirB3-like protein</fullName>
    </submittedName>
</protein>
<comment type="subcellular location">
    <subcellularLocation>
        <location evidence="1">Membrane</location>
    </subcellularLocation>
</comment>
<evidence type="ECO:0000256" key="4">
    <source>
        <dbReference type="ARBA" id="ARBA00023136"/>
    </source>
</evidence>
<organism evidence="6 7">
    <name type="scientific">Jannaschia rubra</name>
    <dbReference type="NCBI Taxonomy" id="282197"/>
    <lineage>
        <taxon>Bacteria</taxon>
        <taxon>Pseudomonadati</taxon>
        <taxon>Pseudomonadota</taxon>
        <taxon>Alphaproteobacteria</taxon>
        <taxon>Rhodobacterales</taxon>
        <taxon>Roseobacteraceae</taxon>
        <taxon>Jannaschia</taxon>
    </lineage>
</organism>
<feature type="transmembrane region" description="Helical" evidence="5">
    <location>
        <begin position="21"/>
        <end position="45"/>
    </location>
</feature>
<accession>A0A0M6XUM3</accession>
<evidence type="ECO:0000256" key="3">
    <source>
        <dbReference type="ARBA" id="ARBA00022989"/>
    </source>
</evidence>
<dbReference type="Pfam" id="PF05101">
    <property type="entry name" value="VirB3"/>
    <property type="match status" value="1"/>
</dbReference>
<reference evidence="6 7" key="1">
    <citation type="submission" date="2015-07" db="EMBL/GenBank/DDBJ databases">
        <authorList>
            <person name="Noorani M."/>
        </authorList>
    </citation>
    <scope>NUCLEOTIDE SEQUENCE [LARGE SCALE GENOMIC DNA]</scope>
    <source>
        <strain evidence="6 7">CECT 5088</strain>
    </source>
</reference>
<sequence length="91" mass="10103">MRRTPVFLGLMRPTTFLGLPLGYGVALSLATFVPLIGTGSLWWLLVPVIAYPPLWLVADRNPHVFDILQVVTARTPRTPGRTENGEDRYVG</sequence>
<proteinExistence type="predicted"/>
<dbReference type="RefSeq" id="WP_055684209.1">
    <property type="nucleotide sequence ID" value="NZ_CXPG01000027.1"/>
</dbReference>
<evidence type="ECO:0000313" key="6">
    <source>
        <dbReference type="EMBL" id="CTQ34849.1"/>
    </source>
</evidence>
<name>A0A0M6XUM3_9RHOB</name>
<keyword evidence="3 5" id="KW-1133">Transmembrane helix</keyword>
<dbReference type="STRING" id="282197.SAMN04488517_11028"/>
<dbReference type="Proteomes" id="UP000048908">
    <property type="component" value="Unassembled WGS sequence"/>
</dbReference>
<keyword evidence="2 5" id="KW-0812">Transmembrane</keyword>
<keyword evidence="4 5" id="KW-0472">Membrane</keyword>
<dbReference type="AlphaFoldDB" id="A0A0M6XUM3"/>
<evidence type="ECO:0000256" key="2">
    <source>
        <dbReference type="ARBA" id="ARBA00022692"/>
    </source>
</evidence>
<dbReference type="GO" id="GO:0016020">
    <property type="term" value="C:membrane"/>
    <property type="evidence" value="ECO:0007669"/>
    <property type="project" value="UniProtKB-SubCell"/>
</dbReference>
<evidence type="ECO:0000256" key="5">
    <source>
        <dbReference type="SAM" id="Phobius"/>
    </source>
</evidence>
<evidence type="ECO:0000256" key="1">
    <source>
        <dbReference type="ARBA" id="ARBA00004370"/>
    </source>
</evidence>
<dbReference type="InterPro" id="IPR007792">
    <property type="entry name" value="T4SS_VirB3/TrbD/AvhB"/>
</dbReference>
<dbReference type="OrthoDB" id="7923381at2"/>